<organism evidence="1 2">
    <name type="scientific">Stachybotrys elegans</name>
    <dbReference type="NCBI Taxonomy" id="80388"/>
    <lineage>
        <taxon>Eukaryota</taxon>
        <taxon>Fungi</taxon>
        <taxon>Dikarya</taxon>
        <taxon>Ascomycota</taxon>
        <taxon>Pezizomycotina</taxon>
        <taxon>Sordariomycetes</taxon>
        <taxon>Hypocreomycetidae</taxon>
        <taxon>Hypocreales</taxon>
        <taxon>Stachybotryaceae</taxon>
        <taxon>Stachybotrys</taxon>
    </lineage>
</organism>
<name>A0A8K0T457_9HYPO</name>
<sequence length="57" mass="6661">MCSREAVYRTAPLLRSSRQRSGIDYGTFWPLILPVDGRWTSLARLSIADYWICILRE</sequence>
<comment type="caution">
    <text evidence="1">The sequence shown here is derived from an EMBL/GenBank/DDBJ whole genome shotgun (WGS) entry which is preliminary data.</text>
</comment>
<accession>A0A8K0T457</accession>
<gene>
    <name evidence="1" type="ORF">B0I35DRAFT_20067</name>
</gene>
<dbReference type="EMBL" id="JAGPNK010000001">
    <property type="protein sequence ID" value="KAH7328510.1"/>
    <property type="molecule type" value="Genomic_DNA"/>
</dbReference>
<dbReference type="Proteomes" id="UP000813444">
    <property type="component" value="Unassembled WGS sequence"/>
</dbReference>
<proteinExistence type="predicted"/>
<reference evidence="1" key="1">
    <citation type="journal article" date="2021" name="Nat. Commun.">
        <title>Genetic determinants of endophytism in the Arabidopsis root mycobiome.</title>
        <authorList>
            <person name="Mesny F."/>
            <person name="Miyauchi S."/>
            <person name="Thiergart T."/>
            <person name="Pickel B."/>
            <person name="Atanasova L."/>
            <person name="Karlsson M."/>
            <person name="Huettel B."/>
            <person name="Barry K.W."/>
            <person name="Haridas S."/>
            <person name="Chen C."/>
            <person name="Bauer D."/>
            <person name="Andreopoulos W."/>
            <person name="Pangilinan J."/>
            <person name="LaButti K."/>
            <person name="Riley R."/>
            <person name="Lipzen A."/>
            <person name="Clum A."/>
            <person name="Drula E."/>
            <person name="Henrissat B."/>
            <person name="Kohler A."/>
            <person name="Grigoriev I.V."/>
            <person name="Martin F.M."/>
            <person name="Hacquard S."/>
        </authorList>
    </citation>
    <scope>NUCLEOTIDE SEQUENCE</scope>
    <source>
        <strain evidence="1">MPI-CAGE-CH-0235</strain>
    </source>
</reference>
<protein>
    <submittedName>
        <fullName evidence="1">Uncharacterized protein</fullName>
    </submittedName>
</protein>
<evidence type="ECO:0000313" key="1">
    <source>
        <dbReference type="EMBL" id="KAH7328510.1"/>
    </source>
</evidence>
<keyword evidence="2" id="KW-1185">Reference proteome</keyword>
<evidence type="ECO:0000313" key="2">
    <source>
        <dbReference type="Proteomes" id="UP000813444"/>
    </source>
</evidence>
<dbReference type="AlphaFoldDB" id="A0A8K0T457"/>